<dbReference type="InterPro" id="IPR011545">
    <property type="entry name" value="DEAD/DEAH_box_helicase_dom"/>
</dbReference>
<dbReference type="NCBIfam" id="TIGR01587">
    <property type="entry name" value="cas3_core"/>
    <property type="match status" value="1"/>
</dbReference>
<evidence type="ECO:0000259" key="10">
    <source>
        <dbReference type="PROSITE" id="PS51192"/>
    </source>
</evidence>
<dbReference type="AlphaFoldDB" id="A0A845U180"/>
<dbReference type="InterPro" id="IPR014001">
    <property type="entry name" value="Helicase_ATP-bd"/>
</dbReference>
<keyword evidence="9" id="KW-0051">Antiviral defense</keyword>
<evidence type="ECO:0000256" key="7">
    <source>
        <dbReference type="ARBA" id="ARBA00022806"/>
    </source>
</evidence>
<keyword evidence="4" id="KW-0479">Metal-binding</keyword>
<protein>
    <submittedName>
        <fullName evidence="13">CRISPR-associated helicase Cas3</fullName>
    </submittedName>
</protein>
<dbReference type="Pfam" id="PF00270">
    <property type="entry name" value="DEAD"/>
    <property type="match status" value="1"/>
</dbReference>
<dbReference type="RefSeq" id="WP_163095812.1">
    <property type="nucleotide sequence ID" value="NZ_CP127523.1"/>
</dbReference>
<dbReference type="EMBL" id="WNJL01000006">
    <property type="protein sequence ID" value="NDU41342.1"/>
    <property type="molecule type" value="Genomic_DNA"/>
</dbReference>
<keyword evidence="7" id="KW-0347">Helicase</keyword>
<evidence type="ECO:0000256" key="2">
    <source>
        <dbReference type="ARBA" id="ARBA00009046"/>
    </source>
</evidence>
<dbReference type="SUPFAM" id="SSF52540">
    <property type="entry name" value="P-loop containing nucleoside triphosphate hydrolases"/>
    <property type="match status" value="1"/>
</dbReference>
<dbReference type="CDD" id="cd09641">
    <property type="entry name" value="Cas3''_I"/>
    <property type="match status" value="1"/>
</dbReference>
<dbReference type="InterPro" id="IPR001650">
    <property type="entry name" value="Helicase_C-like"/>
</dbReference>
<gene>
    <name evidence="13" type="primary">cas3</name>
    <name evidence="13" type="ORF">GL267_01420</name>
</gene>
<evidence type="ECO:0000256" key="9">
    <source>
        <dbReference type="ARBA" id="ARBA00023118"/>
    </source>
</evidence>
<name>A0A845U180_9PROT</name>
<dbReference type="InterPro" id="IPR027417">
    <property type="entry name" value="P-loop_NTPase"/>
</dbReference>
<dbReference type="GO" id="GO:0051607">
    <property type="term" value="P:defense response to virus"/>
    <property type="evidence" value="ECO:0007669"/>
    <property type="project" value="UniProtKB-KW"/>
</dbReference>
<accession>A0A845U180</accession>
<evidence type="ECO:0000256" key="1">
    <source>
        <dbReference type="ARBA" id="ARBA00006847"/>
    </source>
</evidence>
<keyword evidence="6" id="KW-0378">Hydrolase</keyword>
<reference evidence="13" key="1">
    <citation type="submission" date="2019-11" db="EMBL/GenBank/DDBJ databases">
        <title>Acidithiobacillus ferrianus sp. nov.: a facultatively anaerobic and extremely acidophilic chemolithoautotroph.</title>
        <authorList>
            <person name="Norris P.R."/>
            <person name="Falagan C."/>
            <person name="Moya-Beltran A."/>
            <person name="Castro M."/>
            <person name="Quatrini R."/>
            <person name="Johnson D.B."/>
        </authorList>
    </citation>
    <scope>NUCLEOTIDE SEQUENCE [LARGE SCALE GENOMIC DNA]</scope>
    <source>
        <strain evidence="13">MG</strain>
    </source>
</reference>
<dbReference type="GO" id="GO:0016787">
    <property type="term" value="F:hydrolase activity"/>
    <property type="evidence" value="ECO:0007669"/>
    <property type="project" value="UniProtKB-KW"/>
</dbReference>
<comment type="caution">
    <text evidence="13">The sequence shown here is derived from an EMBL/GenBank/DDBJ whole genome shotgun (WGS) entry which is preliminary data.</text>
</comment>
<sequence length="846" mass="93804">MGQSSDTLRKPMEKPEFVAHVRSEGKTCQSLESHLYGVGQLSARMAEKFGLSTQGELLGLLHDLGKYSTAFQSYIQSATGLLNQDEDEEFVDAAGLKGKIDHSTSGAQWVWQELAQKDALAQIAGQIMALCIASHHSGVIDCLALSVGSPAEDMFTKRMNKSGDKTHLSEVLGKVNQELLATARNLVARPEITQAFQVWIANILGKIPGNNSQSPVYQQQLGLLVRSLFSCLIDADRIDTADFEHPGRARRRLRGNYESWDVLIERLETHLSAFTPRHPIDDLRQDISRHCLEGAARKKGIYTLTVPTGGGKTLASLRFALHHAREHKMDRVIYVIPFTSIIDQNAEVVRHILEPEGVEVGSVVLEHHSNLTPEAQSWRGKILSENWDAPVVYTTSVQLLETLFGAGTRGARRMHQLANTVLIFDEIQSLPVNCVHLFNNAMNYLADFCDSTVVLCTATQPLLDQVDAHKGAIRVPEGNELMPDVKQLFDDLKRVEVVNRRKPGGWSQDEIAALAFEQIEAVGSCLVIVNTKKAAQAIYRLCKEISTAKTFHLSTNMCPAHRKTILNEVRARLDEVPPAPTLCISTQLIEAGVDVDFGSVIRFTAGLDSIAQAAGRCNRNGRATQGLVHVLNPRPEDENLAKLPDIQVGREKAERVLNDFDADPEKYGNNRIGPEAMAWYYKNYFFDRANDMSYPVVANLMGHDDTLLNLLSDNTLAVADYKRTKRQAPAIYLRQSFMTAAKAFKAIDAPTRGVIVPYGETGKALINALCAAYLPDKEFELLRRAQQFSVNVFPNVLEKLFKTGVVREVQEGTGILYLVDSRYYSPEFGLSETPEGKMEVLCVAPE</sequence>
<comment type="similarity">
    <text evidence="2">In the central section; belongs to the CRISPR-associated helicase Cas3 family.</text>
</comment>
<dbReference type="Gene3D" id="3.40.50.300">
    <property type="entry name" value="P-loop containing nucleotide triphosphate hydrolases"/>
    <property type="match status" value="2"/>
</dbReference>
<dbReference type="NCBIfam" id="TIGR01596">
    <property type="entry name" value="cas3_HD"/>
    <property type="match status" value="1"/>
</dbReference>
<dbReference type="InterPro" id="IPR054712">
    <property type="entry name" value="Cas3-like_dom"/>
</dbReference>
<evidence type="ECO:0000256" key="3">
    <source>
        <dbReference type="ARBA" id="ARBA00022722"/>
    </source>
</evidence>
<organism evidence="13">
    <name type="scientific">Acidithiobacillus ferrianus</name>
    <dbReference type="NCBI Taxonomy" id="2678518"/>
    <lineage>
        <taxon>Bacteria</taxon>
        <taxon>Pseudomonadati</taxon>
        <taxon>Pseudomonadota</taxon>
        <taxon>Acidithiobacillia</taxon>
        <taxon>Acidithiobacillales</taxon>
        <taxon>Acidithiobacillaceae</taxon>
        <taxon>Acidithiobacillus</taxon>
    </lineage>
</organism>
<dbReference type="PROSITE" id="PS51194">
    <property type="entry name" value="HELICASE_CTER"/>
    <property type="match status" value="1"/>
</dbReference>
<evidence type="ECO:0000259" key="11">
    <source>
        <dbReference type="PROSITE" id="PS51194"/>
    </source>
</evidence>
<dbReference type="GO" id="GO:0005524">
    <property type="term" value="F:ATP binding"/>
    <property type="evidence" value="ECO:0007669"/>
    <property type="project" value="UniProtKB-KW"/>
</dbReference>
<evidence type="ECO:0000256" key="6">
    <source>
        <dbReference type="ARBA" id="ARBA00022801"/>
    </source>
</evidence>
<dbReference type="InterPro" id="IPR006474">
    <property type="entry name" value="Helicase_Cas3_CRISPR-ass_core"/>
</dbReference>
<dbReference type="GO" id="GO:0004518">
    <property type="term" value="F:nuclease activity"/>
    <property type="evidence" value="ECO:0007669"/>
    <property type="project" value="UniProtKB-KW"/>
</dbReference>
<dbReference type="PROSITE" id="PS51192">
    <property type="entry name" value="HELICASE_ATP_BIND_1"/>
    <property type="match status" value="1"/>
</dbReference>
<evidence type="ECO:0000259" key="12">
    <source>
        <dbReference type="PROSITE" id="PS51643"/>
    </source>
</evidence>
<dbReference type="CDD" id="cd17930">
    <property type="entry name" value="DEXHc_cas3"/>
    <property type="match status" value="1"/>
</dbReference>
<evidence type="ECO:0000256" key="5">
    <source>
        <dbReference type="ARBA" id="ARBA00022741"/>
    </source>
</evidence>
<proteinExistence type="inferred from homology"/>
<feature type="domain" description="Helicase C-terminal" evidence="11">
    <location>
        <begin position="514"/>
        <end position="668"/>
    </location>
</feature>
<feature type="domain" description="Helicase ATP-binding" evidence="10">
    <location>
        <begin position="293"/>
        <end position="478"/>
    </location>
</feature>
<evidence type="ECO:0000256" key="8">
    <source>
        <dbReference type="ARBA" id="ARBA00022840"/>
    </source>
</evidence>
<dbReference type="Gene3D" id="1.10.3210.30">
    <property type="match status" value="1"/>
</dbReference>
<dbReference type="GO" id="GO:0004386">
    <property type="term" value="F:helicase activity"/>
    <property type="evidence" value="ECO:0007669"/>
    <property type="project" value="UniProtKB-KW"/>
</dbReference>
<dbReference type="PROSITE" id="PS51643">
    <property type="entry name" value="HD_CAS3"/>
    <property type="match status" value="1"/>
</dbReference>
<keyword evidence="5" id="KW-0547">Nucleotide-binding</keyword>
<evidence type="ECO:0000256" key="4">
    <source>
        <dbReference type="ARBA" id="ARBA00022723"/>
    </source>
</evidence>
<dbReference type="SUPFAM" id="SSF109604">
    <property type="entry name" value="HD-domain/PDEase-like"/>
    <property type="match status" value="1"/>
</dbReference>
<comment type="similarity">
    <text evidence="1">In the N-terminal section; belongs to the CRISPR-associated nuclease Cas3-HD family.</text>
</comment>
<keyword evidence="3" id="KW-0540">Nuclease</keyword>
<dbReference type="SMART" id="SM00487">
    <property type="entry name" value="DEXDc"/>
    <property type="match status" value="1"/>
</dbReference>
<dbReference type="Pfam" id="PF22590">
    <property type="entry name" value="Cas3-like_C_2"/>
    <property type="match status" value="1"/>
</dbReference>
<evidence type="ECO:0000313" key="13">
    <source>
        <dbReference type="EMBL" id="NDU41342.1"/>
    </source>
</evidence>
<dbReference type="InterPro" id="IPR038257">
    <property type="entry name" value="CRISPR-assoc_Cas3_HD_sf"/>
</dbReference>
<dbReference type="GO" id="GO:0046872">
    <property type="term" value="F:metal ion binding"/>
    <property type="evidence" value="ECO:0007669"/>
    <property type="project" value="UniProtKB-KW"/>
</dbReference>
<keyword evidence="8" id="KW-0067">ATP-binding</keyword>
<dbReference type="InterPro" id="IPR006483">
    <property type="entry name" value="CRISPR-assoc_Cas3_HD"/>
</dbReference>
<dbReference type="GO" id="GO:0003676">
    <property type="term" value="F:nucleic acid binding"/>
    <property type="evidence" value="ECO:0007669"/>
    <property type="project" value="InterPro"/>
</dbReference>
<feature type="domain" description="HD Cas3-type" evidence="12">
    <location>
        <begin position="24"/>
        <end position="238"/>
    </location>
</feature>
<dbReference type="Pfam" id="PF18019">
    <property type="entry name" value="Cas3_HD"/>
    <property type="match status" value="1"/>
</dbReference>